<dbReference type="AlphaFoldDB" id="A0A5C5ZYK4"/>
<keyword evidence="3" id="KW-1185">Reference proteome</keyword>
<feature type="transmembrane region" description="Helical" evidence="1">
    <location>
        <begin position="460"/>
        <end position="478"/>
    </location>
</feature>
<feature type="transmembrane region" description="Helical" evidence="1">
    <location>
        <begin position="431"/>
        <end position="454"/>
    </location>
</feature>
<feature type="transmembrane region" description="Helical" evidence="1">
    <location>
        <begin position="291"/>
        <end position="311"/>
    </location>
</feature>
<feature type="transmembrane region" description="Helical" evidence="1">
    <location>
        <begin position="65"/>
        <end position="84"/>
    </location>
</feature>
<reference evidence="2 3" key="1">
    <citation type="submission" date="2019-02" db="EMBL/GenBank/DDBJ databases">
        <title>Deep-cultivation of Planctomycetes and their phenomic and genomic characterization uncovers novel biology.</title>
        <authorList>
            <person name="Wiegand S."/>
            <person name="Jogler M."/>
            <person name="Boedeker C."/>
            <person name="Pinto D."/>
            <person name="Vollmers J."/>
            <person name="Rivas-Marin E."/>
            <person name="Kohn T."/>
            <person name="Peeters S.H."/>
            <person name="Heuer A."/>
            <person name="Rast P."/>
            <person name="Oberbeckmann S."/>
            <person name="Bunk B."/>
            <person name="Jeske O."/>
            <person name="Meyerdierks A."/>
            <person name="Storesund J.E."/>
            <person name="Kallscheuer N."/>
            <person name="Luecker S."/>
            <person name="Lage O.M."/>
            <person name="Pohl T."/>
            <person name="Merkel B.J."/>
            <person name="Hornburger P."/>
            <person name="Mueller R.-W."/>
            <person name="Bruemmer F."/>
            <person name="Labrenz M."/>
            <person name="Spormann A.M."/>
            <person name="Op Den Camp H."/>
            <person name="Overmann J."/>
            <person name="Amann R."/>
            <person name="Jetten M.S.M."/>
            <person name="Mascher T."/>
            <person name="Medema M.H."/>
            <person name="Devos D.P."/>
            <person name="Kaster A.-K."/>
            <person name="Ovreas L."/>
            <person name="Rohde M."/>
            <person name="Galperin M.Y."/>
            <person name="Jogler C."/>
        </authorList>
    </citation>
    <scope>NUCLEOTIDE SEQUENCE [LARGE SCALE GENOMIC DNA]</scope>
    <source>
        <strain evidence="2 3">Pla52n</strain>
    </source>
</reference>
<feature type="transmembrane region" description="Helical" evidence="1">
    <location>
        <begin position="217"/>
        <end position="238"/>
    </location>
</feature>
<dbReference type="RefSeq" id="WP_146523272.1">
    <property type="nucleotide sequence ID" value="NZ_CP151726.1"/>
</dbReference>
<feature type="transmembrane region" description="Helical" evidence="1">
    <location>
        <begin position="405"/>
        <end position="424"/>
    </location>
</feature>
<name>A0A5C5ZYK4_9BACT</name>
<feature type="transmembrane region" description="Helical" evidence="1">
    <location>
        <begin position="157"/>
        <end position="175"/>
    </location>
</feature>
<keyword evidence="1" id="KW-0812">Transmembrane</keyword>
<evidence type="ECO:0008006" key="4">
    <source>
        <dbReference type="Google" id="ProtNLM"/>
    </source>
</evidence>
<feature type="transmembrane region" description="Helical" evidence="1">
    <location>
        <begin position="323"/>
        <end position="349"/>
    </location>
</feature>
<protein>
    <recommendedName>
        <fullName evidence="4">ABC-2 family transporter protein</fullName>
    </recommendedName>
</protein>
<keyword evidence="1" id="KW-0472">Membrane</keyword>
<feature type="transmembrane region" description="Helical" evidence="1">
    <location>
        <begin position="490"/>
        <end position="514"/>
    </location>
</feature>
<dbReference type="EMBL" id="SJPN01000012">
    <property type="protein sequence ID" value="TWT92057.1"/>
    <property type="molecule type" value="Genomic_DNA"/>
</dbReference>
<proteinExistence type="predicted"/>
<dbReference type="OrthoDB" id="223973at2"/>
<sequence>MSQTIAPARLSTYESSNLPKPNTWFAWKEYRQTLPMVLMLSALMLAWILFLLAVDNIHLTHDFQIVFYLFPGLFAIGAGPMLIGNERFSRTLDWLMLLPISPKRLILTKLIAGVAGLAVMWCITILLLYLTRLTMLNPQSTASLRSFHDPFTSIDPWIFVLHSIYVLLCGFYTSWRIRNQFASVIAIVPLACLPLVCIAIVGNVFGARLNATLSDGMWLLVKYGFSSVLSVVVGYMGYRAALAALSPQQAPSIRLSQMAEAIRPSTSTVSVPVFRTQIASMIHQSIHGNRGVLAMLSGIFIIGWLVLLWLTHFEVAFGRLAPFARFLVVISLLLVPVALSWLSVGVFKFDGAPEKVRFLAERGISPTRIWIARNAVPFALATTVVLGYAVISLSSQGGTHPFPQLSLPIFGLYVLGIYSISTWISQVSPALIIAMVLAPVASFLFFVWLSIAVFQWAAPLWLIGLIMTLPLIATWIMMPRYIDSRERWKNWCISGGVLLLMIFIPCVPVGMILLNSPSMAASTKQSLMREAESLRRRTASDDNPFVLNVTKMGAIDELTHEVITHFLERQERTPVEFMPALKALNDFPGQAALLPAETLARWLRAIQYQRVRFDQANEGKKAEAFEQYAPWLVATAQILSATRRSERWIDQERADRLEIVLADAVSDDQLTAFRDRGPIRKVIQSFPTIADRNALRRRAVLMTWRRTQVPDVLPGLLLDLASRSLASSPRFVYKRQLPHQMDAIVETALSILDHPNDTVLKERFHSLVTSPGSDFAAGPYSDRLAKKPAINRVRVDSDQLPAVFWGQQWEREVEMLRGQAHESDSKPTKTQDEQ</sequence>
<feature type="transmembrane region" description="Helical" evidence="1">
    <location>
        <begin position="34"/>
        <end position="53"/>
    </location>
</feature>
<dbReference type="Proteomes" id="UP000320176">
    <property type="component" value="Unassembled WGS sequence"/>
</dbReference>
<accession>A0A5C5ZYK4</accession>
<keyword evidence="1" id="KW-1133">Transmembrane helix</keyword>
<evidence type="ECO:0000313" key="2">
    <source>
        <dbReference type="EMBL" id="TWT92057.1"/>
    </source>
</evidence>
<evidence type="ECO:0000313" key="3">
    <source>
        <dbReference type="Proteomes" id="UP000320176"/>
    </source>
</evidence>
<organism evidence="2 3">
    <name type="scientific">Stieleria varia</name>
    <dbReference type="NCBI Taxonomy" id="2528005"/>
    <lineage>
        <taxon>Bacteria</taxon>
        <taxon>Pseudomonadati</taxon>
        <taxon>Planctomycetota</taxon>
        <taxon>Planctomycetia</taxon>
        <taxon>Pirellulales</taxon>
        <taxon>Pirellulaceae</taxon>
        <taxon>Stieleria</taxon>
    </lineage>
</organism>
<evidence type="ECO:0000256" key="1">
    <source>
        <dbReference type="SAM" id="Phobius"/>
    </source>
</evidence>
<feature type="transmembrane region" description="Helical" evidence="1">
    <location>
        <begin position="105"/>
        <end position="130"/>
    </location>
</feature>
<gene>
    <name evidence="2" type="ORF">Pla52n_63540</name>
</gene>
<comment type="caution">
    <text evidence="2">The sequence shown here is derived from an EMBL/GenBank/DDBJ whole genome shotgun (WGS) entry which is preliminary data.</text>
</comment>
<feature type="transmembrane region" description="Helical" evidence="1">
    <location>
        <begin position="370"/>
        <end position="393"/>
    </location>
</feature>
<feature type="transmembrane region" description="Helical" evidence="1">
    <location>
        <begin position="182"/>
        <end position="205"/>
    </location>
</feature>